<evidence type="ECO:0000313" key="2">
    <source>
        <dbReference type="Proteomes" id="UP000001631"/>
    </source>
</evidence>
<gene>
    <name evidence="1" type="ORF">HCBG_07390</name>
</gene>
<dbReference type="HOGENOM" id="CLU_2262994_0_0_1"/>
<accession>C0NW60</accession>
<dbReference type="EMBL" id="GG663374">
    <property type="protein sequence ID" value="EEH04165.1"/>
    <property type="molecule type" value="Genomic_DNA"/>
</dbReference>
<evidence type="ECO:0000313" key="1">
    <source>
        <dbReference type="EMBL" id="EEH04165.1"/>
    </source>
</evidence>
<dbReference type="GeneID" id="69040406"/>
<proteinExistence type="predicted"/>
<protein>
    <submittedName>
        <fullName evidence="1">Uncharacterized protein</fullName>
    </submittedName>
</protein>
<dbReference type="Proteomes" id="UP000001631">
    <property type="component" value="Unassembled WGS sequence"/>
</dbReference>
<dbReference type="RefSeq" id="XP_045284646.1">
    <property type="nucleotide sequence ID" value="XM_045434439.1"/>
</dbReference>
<organism evidence="1 2">
    <name type="scientific">Ajellomyces capsulatus (strain G186AR / H82 / ATCC MYA-2454 / RMSCC 2432)</name>
    <name type="common">Darling's disease fungus</name>
    <name type="synonym">Histoplasma capsulatum</name>
    <dbReference type="NCBI Taxonomy" id="447093"/>
    <lineage>
        <taxon>Eukaryota</taxon>
        <taxon>Fungi</taxon>
        <taxon>Dikarya</taxon>
        <taxon>Ascomycota</taxon>
        <taxon>Pezizomycotina</taxon>
        <taxon>Eurotiomycetes</taxon>
        <taxon>Eurotiomycetidae</taxon>
        <taxon>Onygenales</taxon>
        <taxon>Ajellomycetaceae</taxon>
        <taxon>Histoplasma</taxon>
    </lineage>
</organism>
<sequence length="103" mass="11772">MPIHSASAPLIHSCIDRLATDDDATVELTATIERLEQLHCSEVAELQENLRKHLEELSGNRFRYEKERCCTTCGIDERRERGEVKGKGRAEQSSGYVMLRFVH</sequence>
<keyword evidence="2" id="KW-1185">Reference proteome</keyword>
<dbReference type="InParanoid" id="C0NW60"/>
<reference evidence="1" key="1">
    <citation type="submission" date="2009-02" db="EMBL/GenBank/DDBJ databases">
        <title>The Genome Sequence of Ajellomyces capsulatus strain G186AR.</title>
        <authorList>
            <consortium name="The Broad Institute Genome Sequencing Platform"/>
            <person name="Champion M."/>
            <person name="Cuomo C."/>
            <person name="Ma L.-J."/>
            <person name="Henn M.R."/>
            <person name="Sil A."/>
            <person name="Goldman B."/>
            <person name="Young S.K."/>
            <person name="Kodira C.D."/>
            <person name="Zeng Q."/>
            <person name="Koehrsen M."/>
            <person name="Alvarado L."/>
            <person name="Berlin A."/>
            <person name="Borenstein D."/>
            <person name="Chen Z."/>
            <person name="Engels R."/>
            <person name="Freedman E."/>
            <person name="Gellesch M."/>
            <person name="Goldberg J."/>
            <person name="Griggs A."/>
            <person name="Gujja S."/>
            <person name="Heiman D."/>
            <person name="Hepburn T."/>
            <person name="Howarth C."/>
            <person name="Jen D."/>
            <person name="Larson L."/>
            <person name="Lewis B."/>
            <person name="Mehta T."/>
            <person name="Park D."/>
            <person name="Pearson M."/>
            <person name="Roberts A."/>
            <person name="Saif S."/>
            <person name="Shea T."/>
            <person name="Shenoy N."/>
            <person name="Sisk P."/>
            <person name="Stolte C."/>
            <person name="Sykes S."/>
            <person name="Walk T."/>
            <person name="White J."/>
            <person name="Yandava C."/>
            <person name="Klein B."/>
            <person name="McEwen J.G."/>
            <person name="Puccia R."/>
            <person name="Goldman G.H."/>
            <person name="Felipe M.S."/>
            <person name="Nino-Vega G."/>
            <person name="San-Blas G."/>
            <person name="Taylor J."/>
            <person name="Mendoza L."/>
            <person name="Galagan J."/>
            <person name="Nusbaum C."/>
            <person name="Birren B."/>
        </authorList>
    </citation>
    <scope>NUCLEOTIDE SEQUENCE</scope>
    <source>
        <strain evidence="1">G186AR</strain>
    </source>
</reference>
<dbReference type="AlphaFoldDB" id="C0NW60"/>
<name>C0NW60_AJECG</name>